<gene>
    <name evidence="2" type="ORF">A3A71_01875</name>
</gene>
<name>A0A1F5EBL3_9BACT</name>
<evidence type="ECO:0000313" key="2">
    <source>
        <dbReference type="EMBL" id="OGD64775.1"/>
    </source>
</evidence>
<accession>A0A1F5EBL3</accession>
<comment type="caution">
    <text evidence="2">The sequence shown here is derived from an EMBL/GenBank/DDBJ whole genome shotgun (WGS) entry which is preliminary data.</text>
</comment>
<dbReference type="AlphaFoldDB" id="A0A1F5EBL3"/>
<evidence type="ECO:0000313" key="3">
    <source>
        <dbReference type="Proteomes" id="UP000177481"/>
    </source>
</evidence>
<dbReference type="Gene3D" id="3.40.630.30">
    <property type="match status" value="1"/>
</dbReference>
<dbReference type="EMBL" id="MEZX01000002">
    <property type="protein sequence ID" value="OGD64775.1"/>
    <property type="molecule type" value="Genomic_DNA"/>
</dbReference>
<feature type="domain" description="N-acetyltransferase" evidence="1">
    <location>
        <begin position="1"/>
        <end position="142"/>
    </location>
</feature>
<dbReference type="GO" id="GO:1905502">
    <property type="term" value="F:acetyl-CoA binding"/>
    <property type="evidence" value="ECO:0007669"/>
    <property type="project" value="TreeGrafter"/>
</dbReference>
<dbReference type="PANTHER" id="PTHR13538:SF4">
    <property type="entry name" value="N-ALPHA-ACETYLTRANSFERASE 80"/>
    <property type="match status" value="1"/>
</dbReference>
<reference evidence="2 3" key="1">
    <citation type="journal article" date="2016" name="Nat. Commun.">
        <title>Thousands of microbial genomes shed light on interconnected biogeochemical processes in an aquifer system.</title>
        <authorList>
            <person name="Anantharaman K."/>
            <person name="Brown C.T."/>
            <person name="Hug L.A."/>
            <person name="Sharon I."/>
            <person name="Castelle C.J."/>
            <person name="Probst A.J."/>
            <person name="Thomas B.C."/>
            <person name="Singh A."/>
            <person name="Wilkins M.J."/>
            <person name="Karaoz U."/>
            <person name="Brodie E.L."/>
            <person name="Williams K.H."/>
            <person name="Hubbard S.S."/>
            <person name="Banfield J.F."/>
        </authorList>
    </citation>
    <scope>NUCLEOTIDE SEQUENCE [LARGE SCALE GENOMIC DNA]</scope>
</reference>
<dbReference type="STRING" id="1797471.A3A71_01875"/>
<dbReference type="CDD" id="cd04301">
    <property type="entry name" value="NAT_SF"/>
    <property type="match status" value="1"/>
</dbReference>
<evidence type="ECO:0000259" key="1">
    <source>
        <dbReference type="PROSITE" id="PS51186"/>
    </source>
</evidence>
<dbReference type="InterPro" id="IPR016181">
    <property type="entry name" value="Acyl_CoA_acyltransferase"/>
</dbReference>
<dbReference type="GO" id="GO:0005737">
    <property type="term" value="C:cytoplasm"/>
    <property type="evidence" value="ECO:0007669"/>
    <property type="project" value="TreeGrafter"/>
</dbReference>
<dbReference type="SUPFAM" id="SSF55729">
    <property type="entry name" value="Acyl-CoA N-acyltransferases (Nat)"/>
    <property type="match status" value="1"/>
</dbReference>
<sequence length="142" mass="16199">MKISIVRRKTIAIEEFEGTEWPIADVEHYGRDDVEFKAKHYFLKAEQDGTIWGILQMKIRAGVCTVSDVLVSHEKRGQGIGKKLMHEAEKIATKQGAHKIFLITGRDWKAADFYKSLGYKVTGERQNDLAHADFIEFAKFLG</sequence>
<dbReference type="InterPro" id="IPR000182">
    <property type="entry name" value="GNAT_dom"/>
</dbReference>
<protein>
    <recommendedName>
        <fullName evidence="1">N-acetyltransferase domain-containing protein</fullName>
    </recommendedName>
</protein>
<proteinExistence type="predicted"/>
<dbReference type="PANTHER" id="PTHR13538">
    <property type="entry name" value="N-ACETYLTRANSFERASE 6"/>
    <property type="match status" value="1"/>
</dbReference>
<dbReference type="InterPro" id="IPR039840">
    <property type="entry name" value="NAA80"/>
</dbReference>
<dbReference type="GO" id="GO:0008080">
    <property type="term" value="F:N-acetyltransferase activity"/>
    <property type="evidence" value="ECO:0007669"/>
    <property type="project" value="InterPro"/>
</dbReference>
<dbReference type="Pfam" id="PF00583">
    <property type="entry name" value="Acetyltransf_1"/>
    <property type="match status" value="1"/>
</dbReference>
<dbReference type="Proteomes" id="UP000177481">
    <property type="component" value="Unassembled WGS sequence"/>
</dbReference>
<dbReference type="PROSITE" id="PS51186">
    <property type="entry name" value="GNAT"/>
    <property type="match status" value="1"/>
</dbReference>
<organism evidence="2 3">
    <name type="scientific">Candidatus Berkelbacteria bacterium RIFCSPLOWO2_01_FULL_50_28</name>
    <dbReference type="NCBI Taxonomy" id="1797471"/>
    <lineage>
        <taxon>Bacteria</taxon>
        <taxon>Candidatus Berkelbacteria</taxon>
    </lineage>
</organism>